<evidence type="ECO:0000313" key="3">
    <source>
        <dbReference type="Proteomes" id="UP001238163"/>
    </source>
</evidence>
<dbReference type="EMBL" id="JAUSVL010000001">
    <property type="protein sequence ID" value="MDQ0288212.1"/>
    <property type="molecule type" value="Genomic_DNA"/>
</dbReference>
<sequence>MRSLAIYALLGCMYCGVLPLQAQTPTPAATPAAAAANANPDVRFRALEEHEQRGAVLKIRDQLLFERSEKDKRERAIAGLRNALQGTLMNPDDTQKLAGLVTLWQDANSLYDEVKRANYRQLELITLIGNAKLSAGMLPQVASFLLDAEKQTTQLGDNQKKQQEHLLSFGQPIIMAICNVPPPRSFITHSGITMRLCGQGKEWFYVSEQPITEAQYQAVIQPQAGDSAKAPATDSPSPAKTDVSLTNAIRFCGMLTRLEQRNLLLPNISRANRYPPIPKAGNENHTYVLPDNNQLNILSLTSYTPSCAIWINSPWLPNDSDTERALERFAVSFNIVWDPRRLFAESTTFGELPFARYPQLGFVIVTHRNTGWYLRWQHLLDKMDAANAEQPLNTPE</sequence>
<evidence type="ECO:0000256" key="1">
    <source>
        <dbReference type="SAM" id="SignalP"/>
    </source>
</evidence>
<feature type="chain" id="PRO_5041929108" evidence="1">
    <location>
        <begin position="23"/>
        <end position="396"/>
    </location>
</feature>
<proteinExistence type="predicted"/>
<dbReference type="RefSeq" id="WP_307259492.1">
    <property type="nucleotide sequence ID" value="NZ_JAUSVL010000001.1"/>
</dbReference>
<dbReference type="Proteomes" id="UP001238163">
    <property type="component" value="Unassembled WGS sequence"/>
</dbReference>
<feature type="signal peptide" evidence="1">
    <location>
        <begin position="1"/>
        <end position="22"/>
    </location>
</feature>
<evidence type="ECO:0000313" key="2">
    <source>
        <dbReference type="EMBL" id="MDQ0288212.1"/>
    </source>
</evidence>
<gene>
    <name evidence="2" type="ORF">J3R75_000319</name>
</gene>
<dbReference type="AlphaFoldDB" id="A0AAE3VD06"/>
<keyword evidence="1" id="KW-0732">Signal</keyword>
<accession>A0AAE3VD06</accession>
<protein>
    <submittedName>
        <fullName evidence="2">Uncharacterized protein</fullName>
    </submittedName>
</protein>
<comment type="caution">
    <text evidence="2">The sequence shown here is derived from an EMBL/GenBank/DDBJ whole genome shotgun (WGS) entry which is preliminary data.</text>
</comment>
<reference evidence="2" key="1">
    <citation type="submission" date="2023-07" db="EMBL/GenBank/DDBJ databases">
        <title>Genomic Encyclopedia of Type Strains, Phase IV (KMG-IV): sequencing the most valuable type-strain genomes for metagenomic binning, comparative biology and taxonomic classification.</title>
        <authorList>
            <person name="Goeker M."/>
        </authorList>
    </citation>
    <scope>NUCLEOTIDE SEQUENCE</scope>
    <source>
        <strain evidence="2">DSM 24202</strain>
    </source>
</reference>
<organism evidence="2 3">
    <name type="scientific">Oligosphaera ethanolica</name>
    <dbReference type="NCBI Taxonomy" id="760260"/>
    <lineage>
        <taxon>Bacteria</taxon>
        <taxon>Pseudomonadati</taxon>
        <taxon>Lentisphaerota</taxon>
        <taxon>Oligosphaeria</taxon>
        <taxon>Oligosphaerales</taxon>
        <taxon>Oligosphaeraceae</taxon>
        <taxon>Oligosphaera</taxon>
    </lineage>
</organism>
<name>A0AAE3VD06_9BACT</name>
<keyword evidence="3" id="KW-1185">Reference proteome</keyword>